<proteinExistence type="predicted"/>
<keyword evidence="3" id="KW-1185">Reference proteome</keyword>
<evidence type="ECO:0008006" key="4">
    <source>
        <dbReference type="Google" id="ProtNLM"/>
    </source>
</evidence>
<protein>
    <recommendedName>
        <fullName evidence="4">DUF1080 domain-containing protein</fullName>
    </recommendedName>
</protein>
<dbReference type="PROSITE" id="PS51257">
    <property type="entry name" value="PROKAR_LIPOPROTEIN"/>
    <property type="match status" value="1"/>
</dbReference>
<accession>A0ABY4CDA9</accession>
<evidence type="ECO:0000313" key="3">
    <source>
        <dbReference type="Proteomes" id="UP000830116"/>
    </source>
</evidence>
<dbReference type="RefSeq" id="WP_243538296.1">
    <property type="nucleotide sequence ID" value="NZ_CP093442.1"/>
</dbReference>
<reference evidence="2" key="1">
    <citation type="submission" date="2022-03" db="EMBL/GenBank/DDBJ databases">
        <title>Genome Identification and Characterization of new species Bdellovibrio reynosense LBG001 sp. nov. from a Mexico soil sample.</title>
        <authorList>
            <person name="Camilli A."/>
            <person name="Ajao Y."/>
            <person name="Guo X."/>
        </authorList>
    </citation>
    <scope>NUCLEOTIDE SEQUENCE</scope>
    <source>
        <strain evidence="2">LBG001</strain>
    </source>
</reference>
<gene>
    <name evidence="2" type="ORF">MNR06_01825</name>
</gene>
<name>A0ABY4CDA9_9BACT</name>
<dbReference type="EMBL" id="CP093442">
    <property type="protein sequence ID" value="UOF01691.1"/>
    <property type="molecule type" value="Genomic_DNA"/>
</dbReference>
<dbReference type="Proteomes" id="UP000830116">
    <property type="component" value="Chromosome"/>
</dbReference>
<feature type="chain" id="PRO_5047233122" description="DUF1080 domain-containing protein" evidence="1">
    <location>
        <begin position="22"/>
        <end position="212"/>
    </location>
</feature>
<sequence>MEKLILRSVLLVSLFILTSCAAPEEAPESVGIDPNTIVSGSFSNYDNLSVTGTGTLFFTDVLGTSRRAFQLKASLDSVSTSWVEVIFYGSNSSFPGTDGISIYFHRNGASVSSIVMFDNAASSVTATNLAYYFPTDLDLIIEVHNDGTKARLLVWRRNMVSYVAASADIDTNRPGDLASAMPNTVGSGAFLGLRMQSATVTSAKVISAKVTD</sequence>
<organism evidence="2 3">
    <name type="scientific">Bdellovibrio reynosensis</name>
    <dbReference type="NCBI Taxonomy" id="2835041"/>
    <lineage>
        <taxon>Bacteria</taxon>
        <taxon>Pseudomonadati</taxon>
        <taxon>Bdellovibrionota</taxon>
        <taxon>Bdellovibrionia</taxon>
        <taxon>Bdellovibrionales</taxon>
        <taxon>Pseudobdellovibrionaceae</taxon>
        <taxon>Bdellovibrio</taxon>
    </lineage>
</organism>
<evidence type="ECO:0000313" key="2">
    <source>
        <dbReference type="EMBL" id="UOF01691.1"/>
    </source>
</evidence>
<evidence type="ECO:0000256" key="1">
    <source>
        <dbReference type="SAM" id="SignalP"/>
    </source>
</evidence>
<feature type="signal peptide" evidence="1">
    <location>
        <begin position="1"/>
        <end position="21"/>
    </location>
</feature>
<keyword evidence="1" id="KW-0732">Signal</keyword>